<dbReference type="InterPro" id="IPR025198">
    <property type="entry name" value="PPK_N_dom"/>
</dbReference>
<keyword evidence="6" id="KW-0479">Metal-binding</keyword>
<keyword evidence="3 6" id="KW-0547">Nucleotide-binding</keyword>
<dbReference type="InterPro" id="IPR003414">
    <property type="entry name" value="PP_kinase"/>
</dbReference>
<feature type="active site" description="Phosphohistidine intermediate" evidence="6">
    <location>
        <position position="453"/>
    </location>
</feature>
<feature type="binding site" evidence="6">
    <location>
        <position position="610"/>
    </location>
    <ligand>
        <name>ATP</name>
        <dbReference type="ChEBI" id="CHEBI:30616"/>
    </ligand>
</feature>
<feature type="binding site" evidence="6">
    <location>
        <position position="582"/>
    </location>
    <ligand>
        <name>ATP</name>
        <dbReference type="ChEBI" id="CHEBI:30616"/>
    </ligand>
</feature>
<evidence type="ECO:0000259" key="10">
    <source>
        <dbReference type="Pfam" id="PF13090"/>
    </source>
</evidence>
<evidence type="ECO:0000259" key="8">
    <source>
        <dbReference type="Pfam" id="PF02503"/>
    </source>
</evidence>
<keyword evidence="1 6" id="KW-0597">Phosphoprotein</keyword>
<dbReference type="InterPro" id="IPR024953">
    <property type="entry name" value="PP_kinase_middle"/>
</dbReference>
<dbReference type="NCBIfam" id="NF003918">
    <property type="entry name" value="PRK05443.1-2"/>
    <property type="match status" value="1"/>
</dbReference>
<dbReference type="InterPro" id="IPR041108">
    <property type="entry name" value="PP_kinase_C_1"/>
</dbReference>
<comment type="cofactor">
    <cofactor evidence="6">
        <name>Mg(2+)</name>
        <dbReference type="ChEBI" id="CHEBI:18420"/>
    </cofactor>
</comment>
<evidence type="ECO:0000256" key="7">
    <source>
        <dbReference type="RuleBase" id="RU003800"/>
    </source>
</evidence>
<keyword evidence="13" id="KW-1185">Reference proteome</keyword>
<dbReference type="CDD" id="cd09165">
    <property type="entry name" value="PLDc_PaPPK1_C1_like"/>
    <property type="match status" value="1"/>
</dbReference>
<evidence type="ECO:0000256" key="4">
    <source>
        <dbReference type="ARBA" id="ARBA00022777"/>
    </source>
</evidence>
<dbReference type="InterPro" id="IPR036830">
    <property type="entry name" value="PP_kinase_middle_dom_sf"/>
</dbReference>
<feature type="domain" description="Polyphosphate kinase N-terminal" evidence="9">
    <location>
        <begin position="29"/>
        <end position="134"/>
    </location>
</feature>
<evidence type="ECO:0000256" key="1">
    <source>
        <dbReference type="ARBA" id="ARBA00022553"/>
    </source>
</evidence>
<dbReference type="InterPro" id="IPR025200">
    <property type="entry name" value="PPK_C_dom2"/>
</dbReference>
<keyword evidence="5 6" id="KW-0067">ATP-binding</keyword>
<evidence type="ECO:0000313" key="12">
    <source>
        <dbReference type="EMBL" id="ESK51446.1"/>
    </source>
</evidence>
<comment type="catalytic activity">
    <reaction evidence="6 7">
        <text>[phosphate](n) + ATP = [phosphate](n+1) + ADP</text>
        <dbReference type="Rhea" id="RHEA:19573"/>
        <dbReference type="Rhea" id="RHEA-COMP:9859"/>
        <dbReference type="Rhea" id="RHEA-COMP:14280"/>
        <dbReference type="ChEBI" id="CHEBI:16838"/>
        <dbReference type="ChEBI" id="CHEBI:30616"/>
        <dbReference type="ChEBI" id="CHEBI:456216"/>
        <dbReference type="EC" id="2.7.4.1"/>
    </reaction>
</comment>
<sequence>MNTEVSPAPTPAPVAKNVTAADYAYNDRYINRELSILDFHLRVLEQAVDPLHPLLECLNFLLIFSRNLDEFFEIRVAGVMEQLTLGNESHSPDGLTPKQVLEQISKTAHIAIERQYRILNQEILARLREEDICFLRRGELTPAQTAWVKKYFQEQVAPVLTPISLDPAHPFPRLVNKSLNFIVTLEGKDAFGRQIDLAVVPAPRSLPRVVRLPDELTDGKEHHVMLSAIIHEHVSDLFPGMTATGCYQFRVTRNADLALNEDVDDLAKALKGELSSRRFGRAVRLEVTENCPKQIYGYLLNEFELDEDQLYKVDGPVNLARLLSNFKRPHLKYDAFTPVIPKVLTKSENIFAAMRKQDILLHHPFESFAPVISFLREAARDPQVLAIKQTLYRSGANSEIVQVLAEAARNGKEVTAVIELRARFDEESNIEVANVLQEAGAVVVYGIVGYKTHAKMILVVRRENNKLVRYAHLGTGNYHAGNARIYTDYGLLTTEKELCEDVHRIFQELTGMGKMAKLKKLLHAPFTLHSHLVSCIDDEIAAVKAGKEARIIIKVNALTEVQLINKLYEASQAGVQIDLIIRSICCLRPGLPGLSENIRVRSIVGRFLEHTRVYYFANQGNARIYCSSADWMNRNLFNRVEACFPIEDPALRKRIYQFGLLNYLQDNQQAWLLQGDGAWVRAHPKQGEPLYNAQQTLLESFR</sequence>
<dbReference type="PANTHER" id="PTHR30218">
    <property type="entry name" value="POLYPHOSPHATE KINASE"/>
    <property type="match status" value="1"/>
</dbReference>
<dbReference type="CDD" id="cd09168">
    <property type="entry name" value="PLDc_PaPPK1_C2_like"/>
    <property type="match status" value="1"/>
</dbReference>
<dbReference type="Gene3D" id="1.20.58.310">
    <property type="entry name" value="Polyphosphate kinase N-terminal domain"/>
    <property type="match status" value="1"/>
</dbReference>
<reference evidence="12 13" key="1">
    <citation type="submission" date="2013-10" db="EMBL/GenBank/DDBJ databases">
        <title>The Genome Sequence of Acinetobacter brisouii CIP 110357.</title>
        <authorList>
            <consortium name="The Broad Institute Genomics Platform"/>
            <consortium name="The Broad Institute Genome Sequencing Center for Infectious Disease"/>
            <person name="Cerqueira G."/>
            <person name="Feldgarden M."/>
            <person name="Courvalin P."/>
            <person name="Grillot-Courvalin C."/>
            <person name="Clermont D."/>
            <person name="Rocha E."/>
            <person name="Yoon E.-J."/>
            <person name="Nemec A."/>
            <person name="Young S.K."/>
            <person name="Zeng Q."/>
            <person name="Gargeya S."/>
            <person name="Fitzgerald M."/>
            <person name="Abouelleil A."/>
            <person name="Alvarado L."/>
            <person name="Berlin A.M."/>
            <person name="Chapman S.B."/>
            <person name="Gainer-Dewar J."/>
            <person name="Goldberg J."/>
            <person name="Gnerre S."/>
            <person name="Griggs A."/>
            <person name="Gujja S."/>
            <person name="Hansen M."/>
            <person name="Howarth C."/>
            <person name="Imamovic A."/>
            <person name="Ireland A."/>
            <person name="Larimer J."/>
            <person name="McCowan C."/>
            <person name="Murphy C."/>
            <person name="Pearson M."/>
            <person name="Poon T.W."/>
            <person name="Priest M."/>
            <person name="Roberts A."/>
            <person name="Saif S."/>
            <person name="Shea T."/>
            <person name="Sykes S."/>
            <person name="Wortman J."/>
            <person name="Nusbaum C."/>
            <person name="Birren B."/>
        </authorList>
    </citation>
    <scope>NUCLEOTIDE SEQUENCE [LARGE SCALE GENOMIC DNA]</scope>
    <source>
        <strain evidence="12 13">CIP 110357</strain>
    </source>
</reference>
<organism evidence="12 13">
    <name type="scientific">Acinetobacter brisouii CIP 110357</name>
    <dbReference type="NCBI Taxonomy" id="1341683"/>
    <lineage>
        <taxon>Bacteria</taxon>
        <taxon>Pseudomonadati</taxon>
        <taxon>Pseudomonadota</taxon>
        <taxon>Gammaproteobacteria</taxon>
        <taxon>Moraxellales</taxon>
        <taxon>Moraxellaceae</taxon>
        <taxon>Acinetobacter</taxon>
    </lineage>
</organism>
<dbReference type="GO" id="GO:0005524">
    <property type="term" value="F:ATP binding"/>
    <property type="evidence" value="ECO:0007669"/>
    <property type="project" value="UniProtKB-KW"/>
</dbReference>
<evidence type="ECO:0000256" key="5">
    <source>
        <dbReference type="ARBA" id="ARBA00022840"/>
    </source>
</evidence>
<dbReference type="SUPFAM" id="SSF140356">
    <property type="entry name" value="PPK N-terminal domain-like"/>
    <property type="match status" value="1"/>
</dbReference>
<dbReference type="Gene3D" id="3.30.870.10">
    <property type="entry name" value="Endonuclease Chain A"/>
    <property type="match status" value="2"/>
</dbReference>
<dbReference type="OrthoDB" id="9761456at2"/>
<feature type="domain" description="Polyphosphate kinase middle" evidence="8">
    <location>
        <begin position="144"/>
        <end position="323"/>
    </location>
</feature>
<feature type="domain" description="Polyphosphate kinase C-terminal" evidence="11">
    <location>
        <begin position="349"/>
        <end position="513"/>
    </location>
</feature>
<dbReference type="EC" id="2.7.4.1" evidence="6 7"/>
<keyword evidence="2 6" id="KW-0808">Transferase</keyword>
<comment type="PTM">
    <text evidence="6 7">An intermediate of this reaction is the autophosphorylated ppk in which a phosphate is covalently linked to a histidine residue through a N-P bond.</text>
</comment>
<dbReference type="NCBIfam" id="NF003921">
    <property type="entry name" value="PRK05443.2-2"/>
    <property type="match status" value="1"/>
</dbReference>
<dbReference type="NCBIfam" id="TIGR03705">
    <property type="entry name" value="poly_P_kin"/>
    <property type="match status" value="1"/>
</dbReference>
<evidence type="ECO:0000259" key="9">
    <source>
        <dbReference type="Pfam" id="PF13089"/>
    </source>
</evidence>
<dbReference type="PANTHER" id="PTHR30218:SF0">
    <property type="entry name" value="POLYPHOSPHATE KINASE"/>
    <property type="match status" value="1"/>
</dbReference>
<evidence type="ECO:0000256" key="3">
    <source>
        <dbReference type="ARBA" id="ARBA00022741"/>
    </source>
</evidence>
<comment type="similarity">
    <text evidence="6 7">Belongs to the polyphosphate kinase 1 (PPK1) family.</text>
</comment>
<accession>V2US56</accession>
<comment type="caution">
    <text evidence="12">The sequence shown here is derived from an EMBL/GenBank/DDBJ whole genome shotgun (WGS) entry which is preliminary data.</text>
</comment>
<dbReference type="SUPFAM" id="SSF143724">
    <property type="entry name" value="PHP14-like"/>
    <property type="match status" value="1"/>
</dbReference>
<dbReference type="EMBL" id="AYEU01000006">
    <property type="protein sequence ID" value="ESK51446.1"/>
    <property type="molecule type" value="Genomic_DNA"/>
</dbReference>
<comment type="function">
    <text evidence="6 7">Catalyzes the reversible transfer of the terminal phosphate of ATP to form a long-chain polyphosphate (polyP).</text>
</comment>
<dbReference type="GO" id="GO:0009358">
    <property type="term" value="C:polyphosphate kinase complex"/>
    <property type="evidence" value="ECO:0007669"/>
    <property type="project" value="InterPro"/>
</dbReference>
<feature type="binding site" evidence="6">
    <location>
        <position position="486"/>
    </location>
    <ligand>
        <name>ATP</name>
        <dbReference type="ChEBI" id="CHEBI:30616"/>
    </ligand>
</feature>
<evidence type="ECO:0000256" key="2">
    <source>
        <dbReference type="ARBA" id="ARBA00022679"/>
    </source>
</evidence>
<feature type="binding site" evidence="6">
    <location>
        <position position="423"/>
    </location>
    <ligand>
        <name>Mg(2+)</name>
        <dbReference type="ChEBI" id="CHEBI:18420"/>
    </ligand>
</feature>
<gene>
    <name evidence="6" type="primary">ppk</name>
    <name evidence="12" type="ORF">P255_01961</name>
</gene>
<dbReference type="STRING" id="396323.VH98_08750"/>
<dbReference type="Pfam" id="PF13089">
    <property type="entry name" value="PP_kinase_N"/>
    <property type="match status" value="1"/>
</dbReference>
<dbReference type="PATRIC" id="fig|1341683.3.peg.1948"/>
<feature type="domain" description="Polyphosphate kinase C-terminal" evidence="10">
    <location>
        <begin position="521"/>
        <end position="693"/>
    </location>
</feature>
<evidence type="ECO:0000313" key="13">
    <source>
        <dbReference type="Proteomes" id="UP000018418"/>
    </source>
</evidence>
<dbReference type="InterPro" id="IPR036832">
    <property type="entry name" value="PPK_N_dom_sf"/>
</dbReference>
<dbReference type="SUPFAM" id="SSF56024">
    <property type="entry name" value="Phospholipase D/nuclease"/>
    <property type="match status" value="2"/>
</dbReference>
<dbReference type="Pfam" id="PF13090">
    <property type="entry name" value="PP_kinase_C"/>
    <property type="match status" value="1"/>
</dbReference>
<dbReference type="GO" id="GO:0008976">
    <property type="term" value="F:polyphosphate kinase activity"/>
    <property type="evidence" value="ECO:0007669"/>
    <property type="project" value="UniProtKB-UniRule"/>
</dbReference>
<dbReference type="GO" id="GO:0006799">
    <property type="term" value="P:polyphosphate biosynthetic process"/>
    <property type="evidence" value="ECO:0007669"/>
    <property type="project" value="UniProtKB-UniRule"/>
</dbReference>
<dbReference type="GO" id="GO:0046872">
    <property type="term" value="F:metal ion binding"/>
    <property type="evidence" value="ECO:0007669"/>
    <property type="project" value="UniProtKB-KW"/>
</dbReference>
<proteinExistence type="inferred from homology"/>
<protein>
    <recommendedName>
        <fullName evidence="6 7">Polyphosphate kinase</fullName>
        <ecNumber evidence="6 7">2.7.4.1</ecNumber>
    </recommendedName>
    <alternativeName>
        <fullName evidence="6">ATP-polyphosphate phosphotransferase</fullName>
    </alternativeName>
    <alternativeName>
        <fullName evidence="6">Polyphosphoric acid kinase</fullName>
    </alternativeName>
</protein>
<dbReference type="Gene3D" id="3.30.1840.10">
    <property type="entry name" value="Polyphosphate kinase middle domain"/>
    <property type="match status" value="1"/>
</dbReference>
<dbReference type="HAMAP" id="MF_00347">
    <property type="entry name" value="Polyphosphate_kinase"/>
    <property type="match status" value="1"/>
</dbReference>
<dbReference type="AlphaFoldDB" id="V2US56"/>
<evidence type="ECO:0000259" key="11">
    <source>
        <dbReference type="Pfam" id="PF17941"/>
    </source>
</evidence>
<feature type="binding site" evidence="6">
    <location>
        <position position="67"/>
    </location>
    <ligand>
        <name>ATP</name>
        <dbReference type="ChEBI" id="CHEBI:30616"/>
    </ligand>
</feature>
<keyword evidence="4 6" id="KW-0418">Kinase</keyword>
<dbReference type="PIRSF" id="PIRSF015589">
    <property type="entry name" value="PP_kinase"/>
    <property type="match status" value="1"/>
</dbReference>
<feature type="binding site" evidence="6">
    <location>
        <position position="393"/>
    </location>
    <ligand>
        <name>Mg(2+)</name>
        <dbReference type="ChEBI" id="CHEBI:18420"/>
    </ligand>
</feature>
<dbReference type="Pfam" id="PF17941">
    <property type="entry name" value="PP_kinase_C_1"/>
    <property type="match status" value="1"/>
</dbReference>
<dbReference type="HOGENOM" id="CLU_009678_5_0_6"/>
<dbReference type="Proteomes" id="UP000018418">
    <property type="component" value="Unassembled WGS sequence"/>
</dbReference>
<name>V2US56_9GAMM</name>
<dbReference type="NCBIfam" id="NF003917">
    <property type="entry name" value="PRK05443.1-1"/>
    <property type="match status" value="1"/>
</dbReference>
<evidence type="ECO:0000256" key="6">
    <source>
        <dbReference type="HAMAP-Rule" id="MF_00347"/>
    </source>
</evidence>
<dbReference type="RefSeq" id="WP_004899796.1">
    <property type="nucleotide sequence ID" value="NZ_BBTI01000002.1"/>
</dbReference>
<keyword evidence="6" id="KW-0460">Magnesium</keyword>
<dbReference type="Pfam" id="PF02503">
    <property type="entry name" value="PP_kinase"/>
    <property type="match status" value="1"/>
</dbReference>